<dbReference type="GO" id="GO:0000400">
    <property type="term" value="F:four-way junction DNA binding"/>
    <property type="evidence" value="ECO:0007669"/>
    <property type="project" value="TreeGrafter"/>
</dbReference>
<feature type="region of interest" description="Disordered" evidence="8">
    <location>
        <begin position="1166"/>
        <end position="1190"/>
    </location>
</feature>
<evidence type="ECO:0000256" key="1">
    <source>
        <dbReference type="ARBA" id="ARBA00004123"/>
    </source>
</evidence>
<feature type="domain" description="Helicase ATP-binding" evidence="9">
    <location>
        <begin position="95"/>
        <end position="264"/>
    </location>
</feature>
<dbReference type="Pfam" id="PF00270">
    <property type="entry name" value="DEAD"/>
    <property type="match status" value="1"/>
</dbReference>
<name>A0A9P0MR54_NEZVI</name>
<feature type="region of interest" description="Disordered" evidence="8">
    <location>
        <begin position="1252"/>
        <end position="1286"/>
    </location>
</feature>
<dbReference type="Gene3D" id="3.40.50.300">
    <property type="entry name" value="P-loop containing nucleotide triphosphate hydrolases"/>
    <property type="match status" value="2"/>
</dbReference>
<dbReference type="PANTHER" id="PTHR14025">
    <property type="entry name" value="FANCONI ANEMIA GROUP M FANCM FAMILY MEMBER"/>
    <property type="match status" value="1"/>
</dbReference>
<keyword evidence="4" id="KW-0378">Hydrolase</keyword>
<dbReference type="FunFam" id="3.40.50.300:FF:000861">
    <property type="entry name" value="Fanconi anemia, complementation group M"/>
    <property type="match status" value="1"/>
</dbReference>
<evidence type="ECO:0000256" key="3">
    <source>
        <dbReference type="ARBA" id="ARBA00022741"/>
    </source>
</evidence>
<evidence type="ECO:0000256" key="2">
    <source>
        <dbReference type="ARBA" id="ARBA00009889"/>
    </source>
</evidence>
<dbReference type="GO" id="GO:0043138">
    <property type="term" value="F:3'-5' DNA helicase activity"/>
    <property type="evidence" value="ECO:0007669"/>
    <property type="project" value="InterPro"/>
</dbReference>
<evidence type="ECO:0008006" key="13">
    <source>
        <dbReference type="Google" id="ProtNLM"/>
    </source>
</evidence>
<dbReference type="GO" id="GO:0009378">
    <property type="term" value="F:four-way junction helicase activity"/>
    <property type="evidence" value="ECO:0007669"/>
    <property type="project" value="TreeGrafter"/>
</dbReference>
<feature type="compositionally biased region" description="Basic and acidic residues" evidence="8">
    <location>
        <begin position="753"/>
        <end position="764"/>
    </location>
</feature>
<dbReference type="InterPro" id="IPR001650">
    <property type="entry name" value="Helicase_C-like"/>
</dbReference>
<dbReference type="GO" id="GO:0016787">
    <property type="term" value="F:hydrolase activity"/>
    <property type="evidence" value="ECO:0007669"/>
    <property type="project" value="UniProtKB-KW"/>
</dbReference>
<feature type="compositionally biased region" description="Polar residues" evidence="8">
    <location>
        <begin position="1178"/>
        <end position="1190"/>
    </location>
</feature>
<dbReference type="PANTHER" id="PTHR14025:SF20">
    <property type="entry name" value="FANCONI ANEMIA GROUP M PROTEIN"/>
    <property type="match status" value="1"/>
</dbReference>
<keyword evidence="3" id="KW-0547">Nucleotide-binding</keyword>
<feature type="domain" description="Helicase C-terminal" evidence="10">
    <location>
        <begin position="438"/>
        <end position="598"/>
    </location>
</feature>
<dbReference type="InterPro" id="IPR011545">
    <property type="entry name" value="DEAD/DEAH_box_helicase_dom"/>
</dbReference>
<evidence type="ECO:0000313" key="12">
    <source>
        <dbReference type="Proteomes" id="UP001152798"/>
    </source>
</evidence>
<dbReference type="CDD" id="cd18033">
    <property type="entry name" value="DEXDc_FANCM"/>
    <property type="match status" value="1"/>
</dbReference>
<dbReference type="InterPro" id="IPR044749">
    <property type="entry name" value="FANCM_DEXDc"/>
</dbReference>
<dbReference type="GO" id="GO:0005634">
    <property type="term" value="C:nucleus"/>
    <property type="evidence" value="ECO:0007669"/>
    <property type="project" value="UniProtKB-SubCell"/>
</dbReference>
<evidence type="ECO:0000259" key="10">
    <source>
        <dbReference type="PROSITE" id="PS51194"/>
    </source>
</evidence>
<dbReference type="Proteomes" id="UP001152798">
    <property type="component" value="Chromosome 5"/>
</dbReference>
<reference evidence="11" key="1">
    <citation type="submission" date="2022-01" db="EMBL/GenBank/DDBJ databases">
        <authorList>
            <person name="King R."/>
        </authorList>
    </citation>
    <scope>NUCLEOTIDE SEQUENCE</scope>
</reference>
<feature type="compositionally biased region" description="Polar residues" evidence="8">
    <location>
        <begin position="1274"/>
        <end position="1286"/>
    </location>
</feature>
<proteinExistence type="inferred from homology"/>
<dbReference type="Pfam" id="PF00271">
    <property type="entry name" value="Helicase_C"/>
    <property type="match status" value="1"/>
</dbReference>
<dbReference type="GO" id="GO:0005524">
    <property type="term" value="F:ATP binding"/>
    <property type="evidence" value="ECO:0007669"/>
    <property type="project" value="UniProtKB-KW"/>
</dbReference>
<dbReference type="SMART" id="SM00487">
    <property type="entry name" value="DEXDc"/>
    <property type="match status" value="1"/>
</dbReference>
<dbReference type="InterPro" id="IPR014001">
    <property type="entry name" value="Helicase_ATP-bd"/>
</dbReference>
<evidence type="ECO:0000256" key="5">
    <source>
        <dbReference type="ARBA" id="ARBA00022806"/>
    </source>
</evidence>
<feature type="compositionally biased region" description="Basic and acidic residues" evidence="8">
    <location>
        <begin position="1253"/>
        <end position="1268"/>
    </location>
</feature>
<sequence length="1807" mass="205281">MSFDFSNNIEDDEINELISVAQEESLRHYNEVELPRLQEKKGSCSNKCDVSYSQLGGKRGSILYEGADAAGFHLDAGKTYIYPTNYPVRQYQATMVKTALFKNTMVSLPTGLGKTFIAAVVMYNFYRWYPNGKVVFMAPTRPLVAQQTKACHHIMNIPVDHTAELTGMQNADLRVKLWKEKRVFYLTPQVMVNDLKSKTCPASLIKCIVIDEAHRATKDYAYCQVLKLLSEEPNTLFRVLGLSATPGNDINAVQQVVRNLGISALEMRSEDSLDVAPYTHSRSVDTIVVELSGNILRVKEDLLQVFEKYAKRLKDFKALPNNIATVSKFQILKACEKFRANPPRGVAPSVVGNLISDFTVCMSLAHSLELLQTYGLRAFYTYLADDNSEKTKAAATRLRNDDDLKEMLKRLHLCLFPKLIDPAAYTWSHPKLKNLVTSLTEHFKKFQTNGASTKAIVFCQYRVVVSEIVELLSRCKPLIKATEFIGQSGGKEKGMPQAKQLQIMKDFRCGIVNCLVATCVAEEGLDIGEVDLIILMEAHKSPVRLVQRIGRTGRKRKGCCLVLLTKGREEQKFHEAMATRKSYVENIMKSPAVAASLCQDSPRMIPVQFNPVQQFVHINVTDIVSPARPQIKKQADIRKCFTGADSPFLSNEELLKVVEELGQPHLTFNGLPKREEIWHRRFDKKIGIDELLSKSISKVSEWNEWNHDEQETYHIDHTPNSRLLCHLLKMASKEITLPDLETNMILDEIDSESSQKRGSDKGTEKFTSPNKRKRMKKDPIKKNHGMDIRNCMAGKSSVQKQVIEILSDDENEIVENVAEQISFTNSKVLKPKIEQKQDAIASIYMDESSTFGSFDKFIPSVNVSKTWSCERNLPKLETFFEKITIQILKSITFSGAIVKKEIEPKISVSSPKRISPSDYVEVDDLFDTESDHDDNLTANCLNTAISEFHDTDDMFNIGNVQTQLKTENYIMKSKDVDEDMALFNGIDSKILNQSYQIGTTFNETNDMFSSINTPFCESKAVKQPENNNKEFENKFQNVKKDLSTKETNTSLSNLKTSIIASTPIPSVKTFKKNQMIVKSSSQPKIMEDIPEECKSPVSDTSEMWNLSDLFEEEEINIDFQKKSKLPENECNNGSNRDRNSICDEADVHNSTMLGITQLVSLIEKDKDQQKSNDAESKICNNQESNLNSQKQNDDTLFGYLECDVDIFTQVNDQPTSLKHSSQVLKDLIPKPSEKSFTQLNNPSQNIESCKSLHRNETKPDKKTEKLNNIEDETNINNSTQMSQSRPVVNFKKFSSKKLLFSKDINSESACSQNASSSPSMNKLRFETFSQKPSTSTKLKHEEPIKFRTLSETWNTPNLLKNNVNFNKPTSSVAKKKLLWDDKMTGEIKKPETVTDQMIADRTKVPEKAKLNNIKSSEINRGIEKSVFESKPNFGSLNKPIWNFSDSDDSDIFMPLSPKENKSNIEIKKNITRKEEFCSIKKTKTRKKVSNEFIEREADVEGTIISDDDSDGSSLDDVDNSFINDNTEYISNDTQAIYLKSVKSPINKGNFKIPTNKVYYGNVYSQQVEADSEYINDSFCVDSEEEEAEESARSLSLLEIAEQKLENRKNEIPVKKRRRILNVPEDDYTQPTFITMSEPSPIRSLAKRKRRRIQSESEAEESPIRKKKSLSEANRSVDPELVFSQKHEQGRAERNLRDVNLSSDEDDCIFVPTQDKVVDLTSDIDEKDLDSEFDKKFQEDLNEAIRRSQADFASSQRSQNSSKMSTPKAEKKVLDMKKLDKSLRELNQKFSERLSNIRNKFCSSDDSL</sequence>
<keyword evidence="7" id="KW-0539">Nucleus</keyword>
<evidence type="ECO:0000313" key="11">
    <source>
        <dbReference type="EMBL" id="CAH1401605.1"/>
    </source>
</evidence>
<dbReference type="GO" id="GO:0045003">
    <property type="term" value="P:double-strand break repair via synthesis-dependent strand annealing"/>
    <property type="evidence" value="ECO:0007669"/>
    <property type="project" value="TreeGrafter"/>
</dbReference>
<feature type="region of interest" description="Disordered" evidence="8">
    <location>
        <begin position="1629"/>
        <end position="1696"/>
    </location>
</feature>
<dbReference type="Gene3D" id="1.20.1320.20">
    <property type="entry name" value="hef helicase domain"/>
    <property type="match status" value="1"/>
</dbReference>
<organism evidence="11 12">
    <name type="scientific">Nezara viridula</name>
    <name type="common">Southern green stink bug</name>
    <name type="synonym">Cimex viridulus</name>
    <dbReference type="NCBI Taxonomy" id="85310"/>
    <lineage>
        <taxon>Eukaryota</taxon>
        <taxon>Metazoa</taxon>
        <taxon>Ecdysozoa</taxon>
        <taxon>Arthropoda</taxon>
        <taxon>Hexapoda</taxon>
        <taxon>Insecta</taxon>
        <taxon>Pterygota</taxon>
        <taxon>Neoptera</taxon>
        <taxon>Paraneoptera</taxon>
        <taxon>Hemiptera</taxon>
        <taxon>Heteroptera</taxon>
        <taxon>Panheteroptera</taxon>
        <taxon>Pentatomomorpha</taxon>
        <taxon>Pentatomoidea</taxon>
        <taxon>Pentatomidae</taxon>
        <taxon>Pentatominae</taxon>
        <taxon>Nezara</taxon>
    </lineage>
</organism>
<comment type="subcellular location">
    <subcellularLocation>
        <location evidence="1">Nucleus</location>
    </subcellularLocation>
</comment>
<feature type="region of interest" description="Disordered" evidence="8">
    <location>
        <begin position="1746"/>
        <end position="1775"/>
    </location>
</feature>
<dbReference type="GO" id="GO:0036297">
    <property type="term" value="P:interstrand cross-link repair"/>
    <property type="evidence" value="ECO:0007669"/>
    <property type="project" value="TreeGrafter"/>
</dbReference>
<gene>
    <name evidence="11" type="ORF">NEZAVI_LOCUS10596</name>
</gene>
<dbReference type="SUPFAM" id="SSF52540">
    <property type="entry name" value="P-loop containing nucleoside triphosphate hydrolases"/>
    <property type="match status" value="1"/>
</dbReference>
<keyword evidence="5" id="KW-0347">Helicase</keyword>
<dbReference type="OrthoDB" id="6513042at2759"/>
<comment type="similarity">
    <text evidence="2">Belongs to the DEAD box helicase family. DEAH subfamily. FANCM sub-subfamily.</text>
</comment>
<accession>A0A9P0MR54</accession>
<dbReference type="InterPro" id="IPR039686">
    <property type="entry name" value="FANCM/Mph1-like_ID"/>
</dbReference>
<evidence type="ECO:0000256" key="6">
    <source>
        <dbReference type="ARBA" id="ARBA00022840"/>
    </source>
</evidence>
<keyword evidence="12" id="KW-1185">Reference proteome</keyword>
<dbReference type="InterPro" id="IPR027417">
    <property type="entry name" value="P-loop_NTPase"/>
</dbReference>
<feature type="compositionally biased region" description="Basic and acidic residues" evidence="8">
    <location>
        <begin position="777"/>
        <end position="787"/>
    </location>
</feature>
<dbReference type="CDD" id="cd12091">
    <property type="entry name" value="FANCM_ID"/>
    <property type="match status" value="1"/>
</dbReference>
<feature type="region of interest" description="Disordered" evidence="8">
    <location>
        <begin position="749"/>
        <end position="787"/>
    </location>
</feature>
<dbReference type="PROSITE" id="PS51194">
    <property type="entry name" value="HELICASE_CTER"/>
    <property type="match status" value="1"/>
</dbReference>
<evidence type="ECO:0000256" key="8">
    <source>
        <dbReference type="SAM" id="MobiDB-lite"/>
    </source>
</evidence>
<feature type="compositionally biased region" description="Low complexity" evidence="8">
    <location>
        <begin position="1753"/>
        <end position="1764"/>
    </location>
</feature>
<feature type="compositionally biased region" description="Basic and acidic residues" evidence="8">
    <location>
        <begin position="1684"/>
        <end position="1696"/>
    </location>
</feature>
<protein>
    <recommendedName>
        <fullName evidence="13">Fanconi anemia group M protein</fullName>
    </recommendedName>
</protein>
<dbReference type="PROSITE" id="PS51192">
    <property type="entry name" value="HELICASE_ATP_BIND_1"/>
    <property type="match status" value="1"/>
</dbReference>
<evidence type="ECO:0000259" key="9">
    <source>
        <dbReference type="PROSITE" id="PS51192"/>
    </source>
</evidence>
<dbReference type="SMART" id="SM00490">
    <property type="entry name" value="HELICc"/>
    <property type="match status" value="1"/>
</dbReference>
<dbReference type="EMBL" id="OV725081">
    <property type="protein sequence ID" value="CAH1401605.1"/>
    <property type="molecule type" value="Genomic_DNA"/>
</dbReference>
<keyword evidence="6" id="KW-0067">ATP-binding</keyword>
<evidence type="ECO:0000256" key="4">
    <source>
        <dbReference type="ARBA" id="ARBA00022801"/>
    </source>
</evidence>
<feature type="compositionally biased region" description="Basic and acidic residues" evidence="8">
    <location>
        <begin position="1166"/>
        <end position="1176"/>
    </location>
</feature>
<evidence type="ECO:0000256" key="7">
    <source>
        <dbReference type="ARBA" id="ARBA00023242"/>
    </source>
</evidence>